<comment type="caution">
    <text evidence="2">The sequence shown here is derived from an EMBL/GenBank/DDBJ whole genome shotgun (WGS) entry which is preliminary data.</text>
</comment>
<name>A0A7W4UWB9_LEIAQ</name>
<gene>
    <name evidence="2" type="ORF">FHX33_002262</name>
</gene>
<evidence type="ECO:0000259" key="1">
    <source>
        <dbReference type="Pfam" id="PF01872"/>
    </source>
</evidence>
<dbReference type="Gene3D" id="3.40.430.10">
    <property type="entry name" value="Dihydrofolate Reductase, subunit A"/>
    <property type="match status" value="1"/>
</dbReference>
<dbReference type="RefSeq" id="WP_021765638.1">
    <property type="nucleotide sequence ID" value="NZ_JACHVP010000002.1"/>
</dbReference>
<dbReference type="GO" id="GO:0009231">
    <property type="term" value="P:riboflavin biosynthetic process"/>
    <property type="evidence" value="ECO:0007669"/>
    <property type="project" value="InterPro"/>
</dbReference>
<accession>A0A7W4UWB9</accession>
<organism evidence="2 3">
    <name type="scientific">Leifsonia aquatica</name>
    <name type="common">Corynebacterium aquaticum</name>
    <dbReference type="NCBI Taxonomy" id="144185"/>
    <lineage>
        <taxon>Bacteria</taxon>
        <taxon>Bacillati</taxon>
        <taxon>Actinomycetota</taxon>
        <taxon>Actinomycetes</taxon>
        <taxon>Micrococcales</taxon>
        <taxon>Microbacteriaceae</taxon>
        <taxon>Leifsonia</taxon>
    </lineage>
</organism>
<dbReference type="InterPro" id="IPR002734">
    <property type="entry name" value="RibDG_C"/>
</dbReference>
<dbReference type="PANTHER" id="PTHR38011">
    <property type="entry name" value="DIHYDROFOLATE REDUCTASE FAMILY PROTEIN (AFU_ORTHOLOGUE AFUA_8G06820)"/>
    <property type="match status" value="1"/>
</dbReference>
<evidence type="ECO:0000313" key="3">
    <source>
        <dbReference type="Proteomes" id="UP000538196"/>
    </source>
</evidence>
<reference evidence="2 3" key="1">
    <citation type="submission" date="2020-08" db="EMBL/GenBank/DDBJ databases">
        <title>Sequencing the genomes of 1000 actinobacteria strains.</title>
        <authorList>
            <person name="Klenk H.-P."/>
        </authorList>
    </citation>
    <scope>NUCLEOTIDE SEQUENCE [LARGE SCALE GENOMIC DNA]</scope>
    <source>
        <strain evidence="2 3">DSM 20146</strain>
    </source>
</reference>
<dbReference type="PANTHER" id="PTHR38011:SF11">
    <property type="entry name" value="2,5-DIAMINO-6-RIBOSYLAMINO-4(3H)-PYRIMIDINONE 5'-PHOSPHATE REDUCTASE"/>
    <property type="match status" value="1"/>
</dbReference>
<protein>
    <submittedName>
        <fullName evidence="2">Dihydrofolate reductase</fullName>
    </submittedName>
</protein>
<dbReference type="GO" id="GO:0008703">
    <property type="term" value="F:5-amino-6-(5-phosphoribosylamino)uracil reductase activity"/>
    <property type="evidence" value="ECO:0007669"/>
    <property type="project" value="InterPro"/>
</dbReference>
<dbReference type="InterPro" id="IPR050765">
    <property type="entry name" value="Riboflavin_Biosynth_HTPR"/>
</dbReference>
<keyword evidence="3" id="KW-1185">Reference proteome</keyword>
<feature type="domain" description="Bacterial bifunctional deaminase-reductase C-terminal" evidence="1">
    <location>
        <begin position="6"/>
        <end position="177"/>
    </location>
</feature>
<proteinExistence type="predicted"/>
<dbReference type="InterPro" id="IPR024072">
    <property type="entry name" value="DHFR-like_dom_sf"/>
</dbReference>
<evidence type="ECO:0000313" key="2">
    <source>
        <dbReference type="EMBL" id="MBB2967499.1"/>
    </source>
</evidence>
<sequence>MGRLLYSVSASLDGYTADAAGSFDWTAPTDDVHAFINERERTVGTYLFGRRMYETMRAWDALPGPGDPAVVAGFAEVWRGIDKVVYSSTLDTVDMERSRLERSFDPDVVRALVEGSDRDVSIGGPTLAAAAFRAGLIDEFSLFVVPVTVGGGTPALPRALSLHLELLDERTFSGGTVLLRYRVNRSAR</sequence>
<dbReference type="Proteomes" id="UP000538196">
    <property type="component" value="Unassembled WGS sequence"/>
</dbReference>
<dbReference type="SUPFAM" id="SSF53597">
    <property type="entry name" value="Dihydrofolate reductase-like"/>
    <property type="match status" value="1"/>
</dbReference>
<dbReference type="Pfam" id="PF01872">
    <property type="entry name" value="RibD_C"/>
    <property type="match status" value="1"/>
</dbReference>
<dbReference type="AlphaFoldDB" id="A0A7W4UWB9"/>
<dbReference type="EMBL" id="JACHVP010000002">
    <property type="protein sequence ID" value="MBB2967499.1"/>
    <property type="molecule type" value="Genomic_DNA"/>
</dbReference>